<keyword evidence="6" id="KW-0808">Transferase</keyword>
<keyword evidence="18" id="KW-1185">Reference proteome</keyword>
<dbReference type="InterPro" id="IPR004358">
    <property type="entry name" value="Sig_transdc_His_kin-like_C"/>
</dbReference>
<dbReference type="CDD" id="cd06225">
    <property type="entry name" value="HAMP"/>
    <property type="match status" value="1"/>
</dbReference>
<keyword evidence="13 14" id="KW-0472">Membrane</keyword>
<evidence type="ECO:0000259" key="16">
    <source>
        <dbReference type="PROSITE" id="PS50885"/>
    </source>
</evidence>
<dbReference type="SMART" id="SM00387">
    <property type="entry name" value="HATPase_c"/>
    <property type="match status" value="1"/>
</dbReference>
<evidence type="ECO:0000313" key="18">
    <source>
        <dbReference type="Proteomes" id="UP000034410"/>
    </source>
</evidence>
<gene>
    <name evidence="17" type="ORF">AAY24_08500</name>
</gene>
<dbReference type="GO" id="GO:0005524">
    <property type="term" value="F:ATP binding"/>
    <property type="evidence" value="ECO:0007669"/>
    <property type="project" value="UniProtKB-KW"/>
</dbReference>
<evidence type="ECO:0000256" key="4">
    <source>
        <dbReference type="ARBA" id="ARBA00022475"/>
    </source>
</evidence>
<evidence type="ECO:0000256" key="3">
    <source>
        <dbReference type="ARBA" id="ARBA00012438"/>
    </source>
</evidence>
<dbReference type="CDD" id="cd00082">
    <property type="entry name" value="HisKA"/>
    <property type="match status" value="1"/>
</dbReference>
<dbReference type="SMART" id="SM00388">
    <property type="entry name" value="HisKA"/>
    <property type="match status" value="1"/>
</dbReference>
<dbReference type="PATRIC" id="fig|1543721.4.peg.1760"/>
<keyword evidence="7 14" id="KW-0812">Transmembrane</keyword>
<name>A0A0F7JYM9_9GAMM</name>
<evidence type="ECO:0000256" key="13">
    <source>
        <dbReference type="ARBA" id="ARBA00023136"/>
    </source>
</evidence>
<dbReference type="SUPFAM" id="SSF47384">
    <property type="entry name" value="Homodimeric domain of signal transducing histidine kinase"/>
    <property type="match status" value="1"/>
</dbReference>
<feature type="domain" description="Histidine kinase" evidence="15">
    <location>
        <begin position="264"/>
        <end position="480"/>
    </location>
</feature>
<keyword evidence="5" id="KW-0597">Phosphoprotein</keyword>
<accession>A0A0F7JYM9</accession>
<dbReference type="Gene3D" id="3.30.565.10">
    <property type="entry name" value="Histidine kinase-like ATPase, C-terminal domain"/>
    <property type="match status" value="1"/>
</dbReference>
<dbReference type="Pfam" id="PF00672">
    <property type="entry name" value="HAMP"/>
    <property type="match status" value="1"/>
</dbReference>
<evidence type="ECO:0000256" key="1">
    <source>
        <dbReference type="ARBA" id="ARBA00000085"/>
    </source>
</evidence>
<dbReference type="PANTHER" id="PTHR45528:SF1">
    <property type="entry name" value="SENSOR HISTIDINE KINASE CPXA"/>
    <property type="match status" value="1"/>
</dbReference>
<keyword evidence="11 14" id="KW-1133">Transmembrane helix</keyword>
<evidence type="ECO:0000256" key="5">
    <source>
        <dbReference type="ARBA" id="ARBA00022553"/>
    </source>
</evidence>
<keyword evidence="9" id="KW-0418">Kinase</keyword>
<evidence type="ECO:0000256" key="14">
    <source>
        <dbReference type="SAM" id="Phobius"/>
    </source>
</evidence>
<dbReference type="GO" id="GO:0005886">
    <property type="term" value="C:plasma membrane"/>
    <property type="evidence" value="ECO:0007669"/>
    <property type="project" value="UniProtKB-SubCell"/>
</dbReference>
<evidence type="ECO:0000256" key="8">
    <source>
        <dbReference type="ARBA" id="ARBA00022741"/>
    </source>
</evidence>
<feature type="domain" description="HAMP" evidence="16">
    <location>
        <begin position="204"/>
        <end position="256"/>
    </location>
</feature>
<dbReference type="OrthoDB" id="9804645at2"/>
<protein>
    <recommendedName>
        <fullName evidence="3">histidine kinase</fullName>
        <ecNumber evidence="3">2.7.13.3</ecNumber>
    </recommendedName>
</protein>
<dbReference type="InterPro" id="IPR036097">
    <property type="entry name" value="HisK_dim/P_sf"/>
</dbReference>
<dbReference type="Gene3D" id="1.10.287.130">
    <property type="match status" value="1"/>
</dbReference>
<evidence type="ECO:0000259" key="15">
    <source>
        <dbReference type="PROSITE" id="PS50109"/>
    </source>
</evidence>
<dbReference type="AlphaFoldDB" id="A0A0F7JYM9"/>
<dbReference type="InterPro" id="IPR050398">
    <property type="entry name" value="HssS/ArlS-like"/>
</dbReference>
<dbReference type="InterPro" id="IPR003594">
    <property type="entry name" value="HATPase_dom"/>
</dbReference>
<evidence type="ECO:0000256" key="7">
    <source>
        <dbReference type="ARBA" id="ARBA00022692"/>
    </source>
</evidence>
<evidence type="ECO:0000256" key="6">
    <source>
        <dbReference type="ARBA" id="ARBA00022679"/>
    </source>
</evidence>
<dbReference type="Gene3D" id="6.10.340.10">
    <property type="match status" value="1"/>
</dbReference>
<keyword evidence="10" id="KW-0067">ATP-binding</keyword>
<dbReference type="PRINTS" id="PR00344">
    <property type="entry name" value="BCTRLSENSOR"/>
</dbReference>
<sequence length="484" mass="54380">MTITRKFFFIQLLIALILVTGMYLFVQWSFDRGFIRYIDEHENQLAESLVIELSAIYAEDGGWDKLAAFPERWLQLVTSSVGLPLTGDRLRHRAERLMENGWPPRHLPHPPAGLPQPFEWRTRLLDAEQRMIYGPRDQPLRELELRPIKNPDGKVVGYLGVERESAMFSAARDLQFSRQQNKAYFVIAVIMLLISAGIAMPLAQRFVDPIKKLTLATRKLASGDYSPRIDHQTNDELGQLARDFNELALTLSQNESLRRRWVADISHELRTPLTVLLGEIDALRDGVYELDRNSLNSLHQEAQLLSRLVNDLYELSMSDIGALDYHKVPVDLGAAARDVLEGLTQAFEDKSIQMETAGLDESRTIVYADPDRIDQLLSNLLQNTLRYTDDGGRVRLTLARKGDLVRLQLEDSAPGVTPAELPKLFDRLYRADSSRNRKSGGTGLGLAICKNIAEAHGGALKAESSALGGLSLTFELPLMKETPA</sequence>
<evidence type="ECO:0000256" key="12">
    <source>
        <dbReference type="ARBA" id="ARBA00023012"/>
    </source>
</evidence>
<keyword evidence="4" id="KW-1003">Cell membrane</keyword>
<feature type="transmembrane region" description="Helical" evidence="14">
    <location>
        <begin position="6"/>
        <end position="26"/>
    </location>
</feature>
<evidence type="ECO:0000256" key="11">
    <source>
        <dbReference type="ARBA" id="ARBA00022989"/>
    </source>
</evidence>
<dbReference type="SMART" id="SM00304">
    <property type="entry name" value="HAMP"/>
    <property type="match status" value="1"/>
</dbReference>
<dbReference type="SUPFAM" id="SSF55874">
    <property type="entry name" value="ATPase domain of HSP90 chaperone/DNA topoisomerase II/histidine kinase"/>
    <property type="match status" value="1"/>
</dbReference>
<dbReference type="SUPFAM" id="SSF158472">
    <property type="entry name" value="HAMP domain-like"/>
    <property type="match status" value="1"/>
</dbReference>
<keyword evidence="8" id="KW-0547">Nucleotide-binding</keyword>
<dbReference type="Proteomes" id="UP000034410">
    <property type="component" value="Chromosome"/>
</dbReference>
<dbReference type="InterPro" id="IPR003661">
    <property type="entry name" value="HisK_dim/P_dom"/>
</dbReference>
<dbReference type="PROSITE" id="PS50885">
    <property type="entry name" value="HAMP"/>
    <property type="match status" value="1"/>
</dbReference>
<dbReference type="Pfam" id="PF00512">
    <property type="entry name" value="HisKA"/>
    <property type="match status" value="1"/>
</dbReference>
<dbReference type="KEGG" id="seds:AAY24_08500"/>
<reference evidence="17 18" key="1">
    <citation type="journal article" date="2015" name="Genome Announc.">
        <title>Complete Genome Sequence of Sedimenticola thiotaurini Strain SIP-G1, a Polyphosphate- and Polyhydroxyalkanoate-Accumulating Sulfur-Oxidizing Gammaproteobacterium Isolated from Salt Marsh Sediments.</title>
        <authorList>
            <person name="Flood B.E."/>
            <person name="Jones D.S."/>
            <person name="Bailey J.V."/>
        </authorList>
    </citation>
    <scope>NUCLEOTIDE SEQUENCE [LARGE SCALE GENOMIC DNA]</scope>
    <source>
        <strain evidence="17 18">SIP-G1</strain>
    </source>
</reference>
<dbReference type="PANTHER" id="PTHR45528">
    <property type="entry name" value="SENSOR HISTIDINE KINASE CPXA"/>
    <property type="match status" value="1"/>
</dbReference>
<dbReference type="RefSeq" id="WP_046859319.1">
    <property type="nucleotide sequence ID" value="NZ_CP011412.1"/>
</dbReference>
<evidence type="ECO:0000313" key="17">
    <source>
        <dbReference type="EMBL" id="AKH20384.1"/>
    </source>
</evidence>
<comment type="catalytic activity">
    <reaction evidence="1">
        <text>ATP + protein L-histidine = ADP + protein N-phospho-L-histidine.</text>
        <dbReference type="EC" id="2.7.13.3"/>
    </reaction>
</comment>
<keyword evidence="12" id="KW-0902">Two-component regulatory system</keyword>
<comment type="subcellular location">
    <subcellularLocation>
        <location evidence="2">Cell membrane</location>
        <topology evidence="2">Multi-pass membrane protein</topology>
    </subcellularLocation>
</comment>
<organism evidence="17 18">
    <name type="scientific">Sedimenticola thiotaurini</name>
    <dbReference type="NCBI Taxonomy" id="1543721"/>
    <lineage>
        <taxon>Bacteria</taxon>
        <taxon>Pseudomonadati</taxon>
        <taxon>Pseudomonadota</taxon>
        <taxon>Gammaproteobacteria</taxon>
        <taxon>Chromatiales</taxon>
        <taxon>Sedimenticolaceae</taxon>
        <taxon>Sedimenticola</taxon>
    </lineage>
</organism>
<dbReference type="EMBL" id="CP011412">
    <property type="protein sequence ID" value="AKH20384.1"/>
    <property type="molecule type" value="Genomic_DNA"/>
</dbReference>
<evidence type="ECO:0000256" key="2">
    <source>
        <dbReference type="ARBA" id="ARBA00004651"/>
    </source>
</evidence>
<evidence type="ECO:0000256" key="9">
    <source>
        <dbReference type="ARBA" id="ARBA00022777"/>
    </source>
</evidence>
<dbReference type="Pfam" id="PF02518">
    <property type="entry name" value="HATPase_c"/>
    <property type="match status" value="1"/>
</dbReference>
<dbReference type="InterPro" id="IPR003660">
    <property type="entry name" value="HAMP_dom"/>
</dbReference>
<dbReference type="InterPro" id="IPR005467">
    <property type="entry name" value="His_kinase_dom"/>
</dbReference>
<evidence type="ECO:0000256" key="10">
    <source>
        <dbReference type="ARBA" id="ARBA00022840"/>
    </source>
</evidence>
<dbReference type="EC" id="2.7.13.3" evidence="3"/>
<dbReference type="GO" id="GO:0000155">
    <property type="term" value="F:phosphorelay sensor kinase activity"/>
    <property type="evidence" value="ECO:0007669"/>
    <property type="project" value="InterPro"/>
</dbReference>
<dbReference type="FunFam" id="3.30.565.10:FF:000006">
    <property type="entry name" value="Sensor histidine kinase WalK"/>
    <property type="match status" value="1"/>
</dbReference>
<dbReference type="InterPro" id="IPR036890">
    <property type="entry name" value="HATPase_C_sf"/>
</dbReference>
<dbReference type="PROSITE" id="PS50109">
    <property type="entry name" value="HIS_KIN"/>
    <property type="match status" value="1"/>
</dbReference>
<proteinExistence type="predicted"/>